<evidence type="ECO:0000256" key="1">
    <source>
        <dbReference type="SAM" id="Phobius"/>
    </source>
</evidence>
<keyword evidence="1" id="KW-1133">Transmembrane helix</keyword>
<dbReference type="InterPro" id="IPR026870">
    <property type="entry name" value="Zinc_ribbon_dom"/>
</dbReference>
<gene>
    <name evidence="3" type="ORF">J2Z34_003190</name>
</gene>
<dbReference type="EMBL" id="JAGGKC010000036">
    <property type="protein sequence ID" value="MBP1920675.1"/>
    <property type="molecule type" value="Genomic_DNA"/>
</dbReference>
<dbReference type="Proteomes" id="UP001519271">
    <property type="component" value="Unassembled WGS sequence"/>
</dbReference>
<dbReference type="Pfam" id="PF13240">
    <property type="entry name" value="Zn_Ribbon_1"/>
    <property type="match status" value="1"/>
</dbReference>
<evidence type="ECO:0000313" key="3">
    <source>
        <dbReference type="EMBL" id="MBP1920675.1"/>
    </source>
</evidence>
<reference evidence="3 4" key="1">
    <citation type="submission" date="2021-03" db="EMBL/GenBank/DDBJ databases">
        <title>Genomic Encyclopedia of Type Strains, Phase IV (KMG-IV): sequencing the most valuable type-strain genomes for metagenomic binning, comparative biology and taxonomic classification.</title>
        <authorList>
            <person name="Goeker M."/>
        </authorList>
    </citation>
    <scope>NUCLEOTIDE SEQUENCE [LARGE SCALE GENOMIC DNA]</scope>
    <source>
        <strain evidence="3 4">DSM 6139</strain>
    </source>
</reference>
<comment type="caution">
    <text evidence="3">The sequence shown here is derived from an EMBL/GenBank/DDBJ whole genome shotgun (WGS) entry which is preliminary data.</text>
</comment>
<evidence type="ECO:0000313" key="4">
    <source>
        <dbReference type="Proteomes" id="UP001519271"/>
    </source>
</evidence>
<name>A0ABS4G8S0_9CLOT</name>
<dbReference type="RefSeq" id="WP_209460837.1">
    <property type="nucleotide sequence ID" value="NZ_JAGGKC010000036.1"/>
</dbReference>
<evidence type="ECO:0000259" key="2">
    <source>
        <dbReference type="Pfam" id="PF13240"/>
    </source>
</evidence>
<feature type="transmembrane region" description="Helical" evidence="1">
    <location>
        <begin position="105"/>
        <end position="122"/>
    </location>
</feature>
<sequence length="300" mass="33265">MYCESCGKQIPDDSRFCEFCGNPVKDDSNQGLYNDSNLGLYNDADLGPGNDASEGPSKDVIEEAKEEVNEGYKSSKKKDRTIKEVRKTSDSGYGSYSKPRARIRVLPIILVVLIAACGYAAVKALGGDGIPRISDIPGIILGKDASDKEITREDFSWYVAASYDEVPEGGAALAYKDILGQWKVMAVNYVSEPEETFFSTAVLKENSLKDEGKTLNTAVEFTHHYVEFDGEKSEFEGDEAKDLLYANFEDGYLSLALGDDRLAEIIFWEKDGKEYGQSHIYSDWDKDGIADLINVLLFVR</sequence>
<organism evidence="3 4">
    <name type="scientific">Youngiibacter multivorans</name>
    <dbReference type="NCBI Taxonomy" id="937251"/>
    <lineage>
        <taxon>Bacteria</taxon>
        <taxon>Bacillati</taxon>
        <taxon>Bacillota</taxon>
        <taxon>Clostridia</taxon>
        <taxon>Eubacteriales</taxon>
        <taxon>Clostridiaceae</taxon>
        <taxon>Youngiibacter</taxon>
    </lineage>
</organism>
<keyword evidence="1" id="KW-0812">Transmembrane</keyword>
<protein>
    <recommendedName>
        <fullName evidence="2">Zinc-ribbon domain-containing protein</fullName>
    </recommendedName>
</protein>
<proteinExistence type="predicted"/>
<feature type="domain" description="Zinc-ribbon" evidence="2">
    <location>
        <begin position="2"/>
        <end position="24"/>
    </location>
</feature>
<keyword evidence="4" id="KW-1185">Reference proteome</keyword>
<keyword evidence="1" id="KW-0472">Membrane</keyword>
<accession>A0ABS4G8S0</accession>